<keyword evidence="2" id="KW-0255">Endonuclease</keyword>
<dbReference type="GO" id="GO:0005739">
    <property type="term" value="C:mitochondrion"/>
    <property type="evidence" value="ECO:0007669"/>
    <property type="project" value="TreeGrafter"/>
</dbReference>
<dbReference type="PANTHER" id="PTHR31290:SF5">
    <property type="entry name" value="UV-DAMAGE ENDONUCLEASE"/>
    <property type="match status" value="1"/>
</dbReference>
<dbReference type="EMBL" id="KN837228">
    <property type="protein sequence ID" value="KIJ32305.1"/>
    <property type="molecule type" value="Genomic_DNA"/>
</dbReference>
<organism evidence="8 9">
    <name type="scientific">Sphaerobolus stellatus (strain SS14)</name>
    <dbReference type="NCBI Taxonomy" id="990650"/>
    <lineage>
        <taxon>Eukaryota</taxon>
        <taxon>Fungi</taxon>
        <taxon>Dikarya</taxon>
        <taxon>Basidiomycota</taxon>
        <taxon>Agaricomycotina</taxon>
        <taxon>Agaricomycetes</taxon>
        <taxon>Phallomycetidae</taxon>
        <taxon>Geastrales</taxon>
        <taxon>Sphaerobolaceae</taxon>
        <taxon>Sphaerobolus</taxon>
    </lineage>
</organism>
<keyword evidence="9" id="KW-1185">Reference proteome</keyword>
<evidence type="ECO:0000313" key="9">
    <source>
        <dbReference type="Proteomes" id="UP000054279"/>
    </source>
</evidence>
<evidence type="ECO:0000256" key="6">
    <source>
        <dbReference type="ARBA" id="ARBA00023204"/>
    </source>
</evidence>
<keyword evidence="5" id="KW-0378">Hydrolase</keyword>
<dbReference type="GO" id="GO:0009411">
    <property type="term" value="P:response to UV"/>
    <property type="evidence" value="ECO:0007669"/>
    <property type="project" value="InterPro"/>
</dbReference>
<feature type="compositionally biased region" description="Basic residues" evidence="7">
    <location>
        <begin position="17"/>
        <end position="26"/>
    </location>
</feature>
<keyword evidence="6" id="KW-0234">DNA repair</keyword>
<dbReference type="PANTHER" id="PTHR31290">
    <property type="entry name" value="UV-DAMAGE ENDONUCLEASE"/>
    <property type="match status" value="1"/>
</dbReference>
<evidence type="ECO:0000256" key="3">
    <source>
        <dbReference type="ARBA" id="ARBA00022763"/>
    </source>
</evidence>
<dbReference type="AlphaFoldDB" id="A0A0C9V483"/>
<evidence type="ECO:0000256" key="7">
    <source>
        <dbReference type="SAM" id="MobiDB-lite"/>
    </source>
</evidence>
<dbReference type="GO" id="GO:0016787">
    <property type="term" value="F:hydrolase activity"/>
    <property type="evidence" value="ECO:0007669"/>
    <property type="project" value="UniProtKB-KW"/>
</dbReference>
<name>A0A0C9V483_SPHS4</name>
<dbReference type="NCBIfam" id="TIGR00629">
    <property type="entry name" value="uvde"/>
    <property type="match status" value="1"/>
</dbReference>
<feature type="compositionally biased region" description="Basic and acidic residues" evidence="7">
    <location>
        <begin position="376"/>
        <end position="402"/>
    </location>
</feature>
<sequence length="422" mass="47658">MLGTGEPHEEEPEGSPSKKRKGVRGRTLKASIDKVVTYVIPEVERKQTNFRGRLGYACLNTILRAAKPDPIFCSRTCRLDTLGKKGIEFAKDLGLQNVRDLVKLIQWNEDNRIKFMRISSEIFPFASHLTWGYSLEYAAKELKEVGDLANKLGHRLTTHPGQFTQLVSPKPLVVEASVRELEYHTQMFELMGMGPDSVIIIHMGGAYGDKESALARFRESYTTKLSPSAKARLVLENDELSYNVDDLMPICDELDIPIVVDYHHDWINPSTRPLSELIPIVKKTWERKGIRPKQHLSSPKPGAVTVMERRAHANRCPTLPDELPEDMDLMIEAKDKEQAVLHLYRIYSLEPVEHANLRPEKPDGFAVKGETTVDETVVKESEGRRSRGRPRKGDAVTGSEERKRKRGGEAVDNDILGSPYVI</sequence>
<evidence type="ECO:0000256" key="1">
    <source>
        <dbReference type="ARBA" id="ARBA00022722"/>
    </source>
</evidence>
<evidence type="ECO:0000256" key="4">
    <source>
        <dbReference type="ARBA" id="ARBA00022769"/>
    </source>
</evidence>
<dbReference type="SUPFAM" id="SSF51658">
    <property type="entry name" value="Xylose isomerase-like"/>
    <property type="match status" value="1"/>
</dbReference>
<dbReference type="GO" id="GO:0005634">
    <property type="term" value="C:nucleus"/>
    <property type="evidence" value="ECO:0007669"/>
    <property type="project" value="TreeGrafter"/>
</dbReference>
<dbReference type="InterPro" id="IPR004601">
    <property type="entry name" value="UvdE"/>
</dbReference>
<dbReference type="Proteomes" id="UP000054279">
    <property type="component" value="Unassembled WGS sequence"/>
</dbReference>
<evidence type="ECO:0000256" key="5">
    <source>
        <dbReference type="ARBA" id="ARBA00022801"/>
    </source>
</evidence>
<gene>
    <name evidence="8" type="ORF">M422DRAFT_184685</name>
</gene>
<dbReference type="OrthoDB" id="541883at2759"/>
<keyword evidence="3" id="KW-0227">DNA damage</keyword>
<evidence type="ECO:0000256" key="2">
    <source>
        <dbReference type="ARBA" id="ARBA00022759"/>
    </source>
</evidence>
<evidence type="ECO:0000313" key="8">
    <source>
        <dbReference type="EMBL" id="KIJ32305.1"/>
    </source>
</evidence>
<dbReference type="GO" id="GO:0006289">
    <property type="term" value="P:nucleotide-excision repair"/>
    <property type="evidence" value="ECO:0007669"/>
    <property type="project" value="InterPro"/>
</dbReference>
<feature type="region of interest" description="Disordered" evidence="7">
    <location>
        <begin position="357"/>
        <end position="422"/>
    </location>
</feature>
<proteinExistence type="predicted"/>
<protein>
    <recommendedName>
        <fullName evidence="10">UV-damage endonuclease</fullName>
    </recommendedName>
</protein>
<dbReference type="InterPro" id="IPR036237">
    <property type="entry name" value="Xyl_isomerase-like_sf"/>
</dbReference>
<accession>A0A0C9V483</accession>
<dbReference type="GO" id="GO:0004519">
    <property type="term" value="F:endonuclease activity"/>
    <property type="evidence" value="ECO:0007669"/>
    <property type="project" value="UniProtKB-KW"/>
</dbReference>
<feature type="region of interest" description="Disordered" evidence="7">
    <location>
        <begin position="1"/>
        <end position="26"/>
    </location>
</feature>
<dbReference type="Pfam" id="PF03851">
    <property type="entry name" value="UvdE"/>
    <property type="match status" value="1"/>
</dbReference>
<keyword evidence="1" id="KW-0540">Nuclease</keyword>
<reference evidence="8 9" key="1">
    <citation type="submission" date="2014-06" db="EMBL/GenBank/DDBJ databases">
        <title>Evolutionary Origins and Diversification of the Mycorrhizal Mutualists.</title>
        <authorList>
            <consortium name="DOE Joint Genome Institute"/>
            <consortium name="Mycorrhizal Genomics Consortium"/>
            <person name="Kohler A."/>
            <person name="Kuo A."/>
            <person name="Nagy L.G."/>
            <person name="Floudas D."/>
            <person name="Copeland A."/>
            <person name="Barry K.W."/>
            <person name="Cichocki N."/>
            <person name="Veneault-Fourrey C."/>
            <person name="LaButti K."/>
            <person name="Lindquist E.A."/>
            <person name="Lipzen A."/>
            <person name="Lundell T."/>
            <person name="Morin E."/>
            <person name="Murat C."/>
            <person name="Riley R."/>
            <person name="Ohm R."/>
            <person name="Sun H."/>
            <person name="Tunlid A."/>
            <person name="Henrissat B."/>
            <person name="Grigoriev I.V."/>
            <person name="Hibbett D.S."/>
            <person name="Martin F."/>
        </authorList>
    </citation>
    <scope>NUCLEOTIDE SEQUENCE [LARGE SCALE GENOMIC DNA]</scope>
    <source>
        <strain evidence="8 9">SS14</strain>
    </source>
</reference>
<dbReference type="HOGENOM" id="CLU_017168_2_2_1"/>
<evidence type="ECO:0008006" key="10">
    <source>
        <dbReference type="Google" id="ProtNLM"/>
    </source>
</evidence>
<keyword evidence="4" id="KW-0228">DNA excision</keyword>
<dbReference type="Gene3D" id="3.20.20.150">
    <property type="entry name" value="Divalent-metal-dependent TIM barrel enzymes"/>
    <property type="match status" value="1"/>
</dbReference>
<dbReference type="GO" id="GO:0043504">
    <property type="term" value="P:mitochondrial DNA repair"/>
    <property type="evidence" value="ECO:0007669"/>
    <property type="project" value="TreeGrafter"/>
</dbReference>